<dbReference type="Gene3D" id="3.40.190.10">
    <property type="entry name" value="Periplasmic binding protein-like II"/>
    <property type="match status" value="2"/>
</dbReference>
<accession>A0A6C1BBN7</accession>
<keyword evidence="3" id="KW-0238">DNA-binding</keyword>
<evidence type="ECO:0000256" key="1">
    <source>
        <dbReference type="ARBA" id="ARBA00009437"/>
    </source>
</evidence>
<evidence type="ECO:0000256" key="3">
    <source>
        <dbReference type="ARBA" id="ARBA00023125"/>
    </source>
</evidence>
<dbReference type="InterPro" id="IPR000847">
    <property type="entry name" value="LysR_HTH_N"/>
</dbReference>
<proteinExistence type="inferred from homology"/>
<evidence type="ECO:0000259" key="5">
    <source>
        <dbReference type="PROSITE" id="PS50931"/>
    </source>
</evidence>
<dbReference type="InterPro" id="IPR036390">
    <property type="entry name" value="WH_DNA-bd_sf"/>
</dbReference>
<dbReference type="SUPFAM" id="SSF53850">
    <property type="entry name" value="Periplasmic binding protein-like II"/>
    <property type="match status" value="1"/>
</dbReference>
<evidence type="ECO:0000256" key="4">
    <source>
        <dbReference type="ARBA" id="ARBA00023163"/>
    </source>
</evidence>
<dbReference type="PANTHER" id="PTHR30537:SF79">
    <property type="entry name" value="TRANSCRIPTIONAL REGULATOR-RELATED"/>
    <property type="match status" value="1"/>
</dbReference>
<comment type="similarity">
    <text evidence="1">Belongs to the LysR transcriptional regulatory family.</text>
</comment>
<dbReference type="PANTHER" id="PTHR30537">
    <property type="entry name" value="HTH-TYPE TRANSCRIPTIONAL REGULATOR"/>
    <property type="match status" value="1"/>
</dbReference>
<evidence type="ECO:0000313" key="7">
    <source>
        <dbReference type="Proteomes" id="UP000501991"/>
    </source>
</evidence>
<feature type="domain" description="HTH lysR-type" evidence="5">
    <location>
        <begin position="1"/>
        <end position="56"/>
    </location>
</feature>
<dbReference type="SUPFAM" id="SSF46785">
    <property type="entry name" value="Winged helix' DNA-binding domain"/>
    <property type="match status" value="1"/>
</dbReference>
<keyword evidence="2" id="KW-0805">Transcription regulation</keyword>
<dbReference type="FunFam" id="1.10.10.10:FF:000001">
    <property type="entry name" value="LysR family transcriptional regulator"/>
    <property type="match status" value="1"/>
</dbReference>
<dbReference type="InterPro" id="IPR058163">
    <property type="entry name" value="LysR-type_TF_proteobact-type"/>
</dbReference>
<keyword evidence="4" id="KW-0804">Transcription</keyword>
<dbReference type="GO" id="GO:0043565">
    <property type="term" value="F:sequence-specific DNA binding"/>
    <property type="evidence" value="ECO:0007669"/>
    <property type="project" value="TreeGrafter"/>
</dbReference>
<dbReference type="InterPro" id="IPR036388">
    <property type="entry name" value="WH-like_DNA-bd_sf"/>
</dbReference>
<gene>
    <name evidence="6" type="ORF">G3580_02515</name>
</gene>
<dbReference type="EMBL" id="CP048836">
    <property type="protein sequence ID" value="QID19694.1"/>
    <property type="molecule type" value="Genomic_DNA"/>
</dbReference>
<reference evidence="6 7" key="1">
    <citation type="submission" date="2020-02" db="EMBL/GenBank/DDBJ databases">
        <title>Nitrogenibacter mangrovi gen. nov., sp. nov. isolated from mangrove sediment, a denitrifying betaproteobacterium.</title>
        <authorList>
            <person name="Liao H."/>
            <person name="Tian Y."/>
        </authorList>
    </citation>
    <scope>NUCLEOTIDE SEQUENCE [LARGE SCALE GENOMIC DNA]</scope>
    <source>
        <strain evidence="6 7">M9-3-2</strain>
    </source>
</reference>
<dbReference type="CDD" id="cd08432">
    <property type="entry name" value="PBP2_GcdR_TrpI_HvrB_AmpR_like"/>
    <property type="match status" value="1"/>
</dbReference>
<organism evidence="6 7">
    <name type="scientific">Nitrogeniibacter mangrovi</name>
    <dbReference type="NCBI Taxonomy" id="2016596"/>
    <lineage>
        <taxon>Bacteria</taxon>
        <taxon>Pseudomonadati</taxon>
        <taxon>Pseudomonadota</taxon>
        <taxon>Betaproteobacteria</taxon>
        <taxon>Rhodocyclales</taxon>
        <taxon>Zoogloeaceae</taxon>
        <taxon>Nitrogeniibacter</taxon>
    </lineage>
</organism>
<dbReference type="Pfam" id="PF00126">
    <property type="entry name" value="HTH_1"/>
    <property type="match status" value="1"/>
</dbReference>
<protein>
    <submittedName>
        <fullName evidence="6">LysR family transcriptional regulator</fullName>
    </submittedName>
</protein>
<name>A0A6C1BBN7_9RHOO</name>
<sequence length="283" mass="30353">MHALAAFEAAARLGGFAPAAEELCVTPSAVSHRIRQLEQQLAMQLFERTPTGVRLTTAGRLYLARVREAFVSLAHSRPDAHGPRVRLRISVPPTFARQLLMPRLPAFMRQHDGLDLEVHVANPVAVATDEPADVSIRWSTGNDLGGVVHRLFDERIGPLAAPDLVAELGLTSAAEVAAAPLLRTPLLPWTPWFQAAGLNLPEPERGAVFNDLGLVLEAAGAGLGVAMGSRRLAAAWLDSGRLVPITDILADSPHSYFVTCAHEAAARPEVAGFIDWLRAGFAE</sequence>
<dbReference type="GO" id="GO:0006351">
    <property type="term" value="P:DNA-templated transcription"/>
    <property type="evidence" value="ECO:0007669"/>
    <property type="project" value="TreeGrafter"/>
</dbReference>
<dbReference type="GO" id="GO:0003700">
    <property type="term" value="F:DNA-binding transcription factor activity"/>
    <property type="evidence" value="ECO:0007669"/>
    <property type="project" value="InterPro"/>
</dbReference>
<dbReference type="Proteomes" id="UP000501991">
    <property type="component" value="Chromosome"/>
</dbReference>
<dbReference type="Gene3D" id="1.10.10.10">
    <property type="entry name" value="Winged helix-like DNA-binding domain superfamily/Winged helix DNA-binding domain"/>
    <property type="match status" value="1"/>
</dbReference>
<keyword evidence="7" id="KW-1185">Reference proteome</keyword>
<dbReference type="PRINTS" id="PR00039">
    <property type="entry name" value="HTHLYSR"/>
</dbReference>
<evidence type="ECO:0000256" key="2">
    <source>
        <dbReference type="ARBA" id="ARBA00023015"/>
    </source>
</evidence>
<dbReference type="Pfam" id="PF03466">
    <property type="entry name" value="LysR_substrate"/>
    <property type="match status" value="1"/>
</dbReference>
<dbReference type="AlphaFoldDB" id="A0A6C1BBN7"/>
<dbReference type="InterPro" id="IPR005119">
    <property type="entry name" value="LysR_subst-bd"/>
</dbReference>
<dbReference type="KEGG" id="azq:G3580_02515"/>
<evidence type="ECO:0000313" key="6">
    <source>
        <dbReference type="EMBL" id="QID19694.1"/>
    </source>
</evidence>
<dbReference type="PROSITE" id="PS50931">
    <property type="entry name" value="HTH_LYSR"/>
    <property type="match status" value="1"/>
</dbReference>